<dbReference type="InterPro" id="IPR012337">
    <property type="entry name" value="RNaseH-like_sf"/>
</dbReference>
<dbReference type="InterPro" id="IPR008906">
    <property type="entry name" value="HATC_C_dom"/>
</dbReference>
<keyword evidence="3" id="KW-1185">Reference proteome</keyword>
<dbReference type="SMART" id="SM00597">
    <property type="entry name" value="ZnF_TTF"/>
    <property type="match status" value="1"/>
</dbReference>
<feature type="domain" description="TTF-type" evidence="2">
    <location>
        <begin position="220"/>
        <end position="302"/>
    </location>
</feature>
<dbReference type="Proteomes" id="UP001652625">
    <property type="component" value="Chromosome 05"/>
</dbReference>
<reference evidence="4" key="1">
    <citation type="submission" date="2025-08" db="UniProtKB">
        <authorList>
            <consortium name="RefSeq"/>
        </authorList>
    </citation>
    <scope>IDENTIFICATION</scope>
</reference>
<evidence type="ECO:0000313" key="3">
    <source>
        <dbReference type="Proteomes" id="UP001652625"/>
    </source>
</evidence>
<name>A0ABM4BUE3_HYDVU</name>
<dbReference type="InterPro" id="IPR006580">
    <property type="entry name" value="Znf_TTF"/>
</dbReference>
<accession>A0ABM4BUE3</accession>
<dbReference type="PANTHER" id="PTHR45749:SF23">
    <property type="entry name" value="ZINC FINGER MYM-TYPE PROTEIN 1-LIKE"/>
    <property type="match status" value="1"/>
</dbReference>
<proteinExistence type="predicted"/>
<dbReference type="PANTHER" id="PTHR45749">
    <property type="match status" value="1"/>
</dbReference>
<gene>
    <name evidence="4" type="primary">LOC136080102</name>
</gene>
<sequence>MTEFCNTASSVSVSATARASSNSLTMSIMSAPVPGSANSVPADSATASSNSLMSAPVPDCSASSNSFMSAPVPDSSASSNSFMSGPVPGNSNSVSADSATASSNSFMSAPVPGSSASLNSLTMSAPVPGNSNSVSADSATASSSVSTISAVLPLALTTHTVNTDVAEWIITNDLREYFSKSADGFLSCQHMDSDFKLSTKVLPGDTFKFKRQCTKSLFFREKVNGEKIKRDWICYSPSTSKVFCAHCKLFNSKCGIGASALMSSGYDDWKHAARDLARHETSETHIQSIETLLTRRKAGEHISKRLTEQFESEKKYWNDILLRILTVIKMLASRGLSFRGSNEIVGSVHNGNYLGCLELVAEFDPLLAEHIQKRANKGRGHVSYLSSTICDEFIHVLSRDVLDHILTEIKEAKYFAVSVDSTPDISHVDQLTIIFRYMTSKGPVERFVTFIPIEEHTGEGLATKLLDFMENTGISIKDCRGQSYDNAANMNGRFNGMQAKIKEHNNLAEYIPCCAHSLNLVGQCAVGCCSEAVTFFDFVNKLFVFFSASTSRWNRLMAVLKPLNMPTLKRLSDTRWSAHYDAVHSLQVGYTQVKSTLDIMCQDMSQKPETRLEAAGLKDIMSHHETGILVQLWSKILNRFNLTSKYLQGADMDLNTATELLRSLGDFVHSLRSQFTAFEKEGKDLGTDSYKGESRRKRKRNQRWDYGDSEDLELSPSDKFKVQCFLPIVDQLLVALKQRANAYDTVSKRFGFLKNLQSLSNDGMRDHVSFVCETYFEDVEPNCHREFIHFTSLFAKLSPPNETDCVELQMYTFLVKNSLTDTFVNVYTVLRIYSSLMITNCTGERSFSVLKRVKNELRSTMGQPRLYDLALLCIESDIVRSRDFTVVIKKFASKKARKVNI</sequence>
<evidence type="ECO:0000256" key="1">
    <source>
        <dbReference type="SAM" id="MobiDB-lite"/>
    </source>
</evidence>
<dbReference type="InterPro" id="IPR025398">
    <property type="entry name" value="DUF4371"/>
</dbReference>
<dbReference type="Pfam" id="PF14291">
    <property type="entry name" value="DUF4371"/>
    <property type="match status" value="1"/>
</dbReference>
<dbReference type="RefSeq" id="XP_065652782.1">
    <property type="nucleotide sequence ID" value="XM_065796710.1"/>
</dbReference>
<dbReference type="Pfam" id="PF05699">
    <property type="entry name" value="Dimer_Tnp_hAT"/>
    <property type="match status" value="1"/>
</dbReference>
<feature type="region of interest" description="Disordered" evidence="1">
    <location>
        <begin position="34"/>
        <end position="55"/>
    </location>
</feature>
<evidence type="ECO:0000313" key="4">
    <source>
        <dbReference type="RefSeq" id="XP_065652782.1"/>
    </source>
</evidence>
<protein>
    <submittedName>
        <fullName evidence="4">Zinc finger MYM-type protein 1-like</fullName>
    </submittedName>
</protein>
<dbReference type="GeneID" id="136080102"/>
<feature type="region of interest" description="Disordered" evidence="1">
    <location>
        <begin position="75"/>
        <end position="99"/>
    </location>
</feature>
<dbReference type="SUPFAM" id="SSF53098">
    <property type="entry name" value="Ribonuclease H-like"/>
    <property type="match status" value="1"/>
</dbReference>
<evidence type="ECO:0000259" key="2">
    <source>
        <dbReference type="SMART" id="SM00597"/>
    </source>
</evidence>
<organism evidence="3 4">
    <name type="scientific">Hydra vulgaris</name>
    <name type="common">Hydra</name>
    <name type="synonym">Hydra attenuata</name>
    <dbReference type="NCBI Taxonomy" id="6087"/>
    <lineage>
        <taxon>Eukaryota</taxon>
        <taxon>Metazoa</taxon>
        <taxon>Cnidaria</taxon>
        <taxon>Hydrozoa</taxon>
        <taxon>Hydroidolina</taxon>
        <taxon>Anthoathecata</taxon>
        <taxon>Aplanulata</taxon>
        <taxon>Hydridae</taxon>
        <taxon>Hydra</taxon>
    </lineage>
</organism>
<feature type="compositionally biased region" description="Polar residues" evidence="1">
    <location>
        <begin position="36"/>
        <end position="53"/>
    </location>
</feature>